<dbReference type="Pfam" id="PF00188">
    <property type="entry name" value="CAP"/>
    <property type="match status" value="1"/>
</dbReference>
<dbReference type="PANTHER" id="PTHR31157:SF1">
    <property type="entry name" value="SCP DOMAIN-CONTAINING PROTEIN"/>
    <property type="match status" value="1"/>
</dbReference>
<keyword evidence="1" id="KW-0732">Signal</keyword>
<accession>A0A227NSY6</accession>
<proteinExistence type="predicted"/>
<evidence type="ECO:0000313" key="3">
    <source>
        <dbReference type="EMBL" id="OXG00532.1"/>
    </source>
</evidence>
<dbReference type="EMBL" id="MUGS01000052">
    <property type="protein sequence ID" value="OXG00532.1"/>
    <property type="molecule type" value="Genomic_DNA"/>
</dbReference>
<dbReference type="SUPFAM" id="SSF55797">
    <property type="entry name" value="PR-1-like"/>
    <property type="match status" value="1"/>
</dbReference>
<keyword evidence="4" id="KW-1185">Reference proteome</keyword>
<dbReference type="RefSeq" id="WP_089481277.1">
    <property type="nucleotide sequence ID" value="NZ_MUGS01000052.1"/>
</dbReference>
<dbReference type="Gene3D" id="3.40.33.10">
    <property type="entry name" value="CAP"/>
    <property type="match status" value="1"/>
</dbReference>
<protein>
    <recommendedName>
        <fullName evidence="2">SCP domain-containing protein</fullName>
    </recommendedName>
</protein>
<gene>
    <name evidence="3" type="ORF">B0A64_20105</name>
</gene>
<sequence>MKKMMYAMMFVVIFITMNSCSADNAEATENSSTTEALVKNYTYNDSEIETMKLINDYRVSIGLNALEAINHISYKCEEHNIYMIANNVVDHNDFTARSNNIITLLGAKKVGENVAYNYKTSDAAVKAWLESPGHKENIVGDYTHFGLSVTIDAKTGKKYYTNIFVKI</sequence>
<feature type="signal peptide" evidence="1">
    <location>
        <begin position="1"/>
        <end position="21"/>
    </location>
</feature>
<dbReference type="CDD" id="cd05379">
    <property type="entry name" value="CAP_bacterial"/>
    <property type="match status" value="1"/>
</dbReference>
<dbReference type="AlphaFoldDB" id="A0A227NSY6"/>
<reference evidence="3 4" key="1">
    <citation type="submission" date="2016-11" db="EMBL/GenBank/DDBJ databases">
        <title>Whole genomes of Flavobacteriaceae.</title>
        <authorList>
            <person name="Stine C."/>
            <person name="Li C."/>
            <person name="Tadesse D."/>
        </authorList>
    </citation>
    <scope>NUCLEOTIDE SEQUENCE [LARGE SCALE GENOMIC DNA]</scope>
    <source>
        <strain evidence="3 4">DSM 24704</strain>
    </source>
</reference>
<organism evidence="3 4">
    <name type="scientific">Flavobacterium araucananum</name>
    <dbReference type="NCBI Taxonomy" id="946678"/>
    <lineage>
        <taxon>Bacteria</taxon>
        <taxon>Pseudomonadati</taxon>
        <taxon>Bacteroidota</taxon>
        <taxon>Flavobacteriia</taxon>
        <taxon>Flavobacteriales</taxon>
        <taxon>Flavobacteriaceae</taxon>
        <taxon>Flavobacterium</taxon>
    </lineage>
</organism>
<dbReference type="InterPro" id="IPR014044">
    <property type="entry name" value="CAP_dom"/>
</dbReference>
<evidence type="ECO:0000313" key="4">
    <source>
        <dbReference type="Proteomes" id="UP000214684"/>
    </source>
</evidence>
<feature type="chain" id="PRO_5030039126" description="SCP domain-containing protein" evidence="1">
    <location>
        <begin position="22"/>
        <end position="167"/>
    </location>
</feature>
<dbReference type="OrthoDB" id="982527at2"/>
<name>A0A227NSY6_9FLAO</name>
<feature type="domain" description="SCP" evidence="2">
    <location>
        <begin position="52"/>
        <end position="161"/>
    </location>
</feature>
<dbReference type="InterPro" id="IPR035940">
    <property type="entry name" value="CAP_sf"/>
</dbReference>
<evidence type="ECO:0000259" key="2">
    <source>
        <dbReference type="Pfam" id="PF00188"/>
    </source>
</evidence>
<comment type="caution">
    <text evidence="3">The sequence shown here is derived from an EMBL/GenBank/DDBJ whole genome shotgun (WGS) entry which is preliminary data.</text>
</comment>
<dbReference type="PANTHER" id="PTHR31157">
    <property type="entry name" value="SCP DOMAIN-CONTAINING PROTEIN"/>
    <property type="match status" value="1"/>
</dbReference>
<evidence type="ECO:0000256" key="1">
    <source>
        <dbReference type="SAM" id="SignalP"/>
    </source>
</evidence>
<dbReference type="Proteomes" id="UP000214684">
    <property type="component" value="Unassembled WGS sequence"/>
</dbReference>